<dbReference type="Proteomes" id="UP000229897">
    <property type="component" value="Chromosome"/>
</dbReference>
<proteinExistence type="predicted"/>
<accession>A0A2D2DSA4</accession>
<dbReference type="InterPro" id="IPR058601">
    <property type="entry name" value="Phage_phiTE_015-like"/>
</dbReference>
<protein>
    <submittedName>
        <fullName evidence="1">Uncharacterized protein</fullName>
    </submittedName>
</protein>
<organism evidence="1 2">
    <name type="scientific">Massilia violaceinigra</name>
    <dbReference type="NCBI Taxonomy" id="2045208"/>
    <lineage>
        <taxon>Bacteria</taxon>
        <taxon>Pseudomonadati</taxon>
        <taxon>Pseudomonadota</taxon>
        <taxon>Betaproteobacteria</taxon>
        <taxon>Burkholderiales</taxon>
        <taxon>Oxalobacteraceae</taxon>
        <taxon>Telluria group</taxon>
        <taxon>Massilia</taxon>
    </lineage>
</organism>
<evidence type="ECO:0000313" key="2">
    <source>
        <dbReference type="Proteomes" id="UP000229897"/>
    </source>
</evidence>
<evidence type="ECO:0000313" key="1">
    <source>
        <dbReference type="EMBL" id="ATQ77862.1"/>
    </source>
</evidence>
<dbReference type="EMBL" id="CP024608">
    <property type="protein sequence ID" value="ATQ77862.1"/>
    <property type="molecule type" value="Genomic_DNA"/>
</dbReference>
<sequence>MNADLSKLTPAERLALSIAGREDCHMSMVSVANVRAVLARIAELETIVGDSTADAPTTAQDWAGLSAEVAYSLIERHADTWAKGAQMMTAWADARAAAGAPDLHSAMDEREAFEKYMTQDDAWPAWPKAVERSGKGYKLMQVQSAWVAWQARAALESAAPVEALTDEEILIIAAETEHGWSGGELGQIIPFGIEESESEPYINFARAIEARIMGGAK</sequence>
<name>A0A2D2DSA4_9BURK</name>
<gene>
    <name evidence="1" type="ORF">CR152_27685</name>
</gene>
<dbReference type="AlphaFoldDB" id="A0A2D2DSA4"/>
<keyword evidence="2" id="KW-1185">Reference proteome</keyword>
<dbReference type="RefSeq" id="WP_099880391.1">
    <property type="nucleotide sequence ID" value="NZ_CP024608.1"/>
</dbReference>
<dbReference type="OrthoDB" id="5678344at2"/>
<reference evidence="1" key="1">
    <citation type="submission" date="2017-10" db="EMBL/GenBank/DDBJ databases">
        <title>Massilia psychrophilum sp. nov., a novel purple-pigmented bacterium isolated from Tianshan glacier, Xinjiang Municipality, China.</title>
        <authorList>
            <person name="Wang H."/>
        </authorList>
    </citation>
    <scope>NUCLEOTIDE SEQUENCE [LARGE SCALE GENOMIC DNA]</scope>
    <source>
        <strain evidence="1">B2</strain>
    </source>
</reference>
<dbReference type="Pfam" id="PF26207">
    <property type="entry name" value="Phage_phiTE_015"/>
    <property type="match status" value="1"/>
</dbReference>
<dbReference type="KEGG" id="mass:CR152_27685"/>